<dbReference type="AlphaFoldDB" id="A0AAV4SIH2"/>
<evidence type="ECO:0000313" key="2">
    <source>
        <dbReference type="Proteomes" id="UP001054945"/>
    </source>
</evidence>
<keyword evidence="2" id="KW-1185">Reference proteome</keyword>
<accession>A0AAV4SIH2</accession>
<protein>
    <submittedName>
        <fullName evidence="1">Uncharacterized protein</fullName>
    </submittedName>
</protein>
<dbReference type="EMBL" id="BPLR01009491">
    <property type="protein sequence ID" value="GIY32322.1"/>
    <property type="molecule type" value="Genomic_DNA"/>
</dbReference>
<name>A0AAV4SIH2_CAEEX</name>
<sequence length="160" mass="17910">MKTKQDALYEKEQDARLRIGETETGNEFSTGKLKLQDPDAVGEVAYSVVGSSIYSEIKIEVHKLLLTVRAETGDITLFLLLLESQRKLPKIPEPLWDSHLLSGVSTSISTPIARESEENASNDPSVKDLLLKHFKISAEKFKKNFCASQARREYLAGLLF</sequence>
<gene>
    <name evidence="1" type="ORF">CEXT_713421</name>
</gene>
<evidence type="ECO:0000313" key="1">
    <source>
        <dbReference type="EMBL" id="GIY32322.1"/>
    </source>
</evidence>
<reference evidence="1 2" key="1">
    <citation type="submission" date="2021-06" db="EMBL/GenBank/DDBJ databases">
        <title>Caerostris extrusa draft genome.</title>
        <authorList>
            <person name="Kono N."/>
            <person name="Arakawa K."/>
        </authorList>
    </citation>
    <scope>NUCLEOTIDE SEQUENCE [LARGE SCALE GENOMIC DNA]</scope>
</reference>
<dbReference type="Proteomes" id="UP001054945">
    <property type="component" value="Unassembled WGS sequence"/>
</dbReference>
<organism evidence="1 2">
    <name type="scientific">Caerostris extrusa</name>
    <name type="common">Bark spider</name>
    <name type="synonym">Caerostris bankana</name>
    <dbReference type="NCBI Taxonomy" id="172846"/>
    <lineage>
        <taxon>Eukaryota</taxon>
        <taxon>Metazoa</taxon>
        <taxon>Ecdysozoa</taxon>
        <taxon>Arthropoda</taxon>
        <taxon>Chelicerata</taxon>
        <taxon>Arachnida</taxon>
        <taxon>Araneae</taxon>
        <taxon>Araneomorphae</taxon>
        <taxon>Entelegynae</taxon>
        <taxon>Araneoidea</taxon>
        <taxon>Araneidae</taxon>
        <taxon>Caerostris</taxon>
    </lineage>
</organism>
<proteinExistence type="predicted"/>
<comment type="caution">
    <text evidence="1">The sequence shown here is derived from an EMBL/GenBank/DDBJ whole genome shotgun (WGS) entry which is preliminary data.</text>
</comment>